<organism evidence="1 2">
    <name type="scientific">Pseudomonas juntendi</name>
    <dbReference type="NCBI Taxonomy" id="2666183"/>
    <lineage>
        <taxon>Bacteria</taxon>
        <taxon>Pseudomonadati</taxon>
        <taxon>Pseudomonadota</taxon>
        <taxon>Gammaproteobacteria</taxon>
        <taxon>Pseudomonadales</taxon>
        <taxon>Pseudomonadaceae</taxon>
        <taxon>Pseudomonas</taxon>
    </lineage>
</organism>
<evidence type="ECO:0000313" key="1">
    <source>
        <dbReference type="EMBL" id="WEA21941.1"/>
    </source>
</evidence>
<dbReference type="RefSeq" id="WP_196184812.1">
    <property type="nucleotide sequence ID" value="NZ_CP118677.1"/>
</dbReference>
<evidence type="ECO:0000313" key="2">
    <source>
        <dbReference type="Proteomes" id="UP001217631"/>
    </source>
</evidence>
<dbReference type="Proteomes" id="UP001217631">
    <property type="component" value="Chromosome"/>
</dbReference>
<gene>
    <name evidence="1" type="ORF">PWA60_07000</name>
</gene>
<reference evidence="1" key="1">
    <citation type="submission" date="2023-02" db="EMBL/GenBank/DDBJ databases">
        <title>tmexCD-toprJ-like cluster.</title>
        <authorList>
            <person name="Gao X."/>
            <person name="Wang C."/>
            <person name="Liu J."/>
        </authorList>
    </citation>
    <scope>NUCLEOTIDE SEQUENCE</scope>
    <source>
        <strain evidence="1">GDW21C697WI</strain>
    </source>
</reference>
<dbReference type="AlphaFoldDB" id="A0AAJ5SAN4"/>
<name>A0AAJ5SAN4_9PSED</name>
<proteinExistence type="predicted"/>
<dbReference type="EMBL" id="CP118677">
    <property type="protein sequence ID" value="WEA21941.1"/>
    <property type="molecule type" value="Genomic_DNA"/>
</dbReference>
<sequence length="124" mass="14439">MKKPTKQQLIERIAELAVEHRHAHYTVTCLREDYKGEVFRYFRVHGEPYPNRHGIDYSDPAYDGVIRATAQSYERMSKAKQHRYNVKRRLDTAVRNLMDKAGDQLKRPAPAVVKRATLSGETLQ</sequence>
<protein>
    <submittedName>
        <fullName evidence="1">Uncharacterized protein</fullName>
    </submittedName>
</protein>
<accession>A0AAJ5SAN4</accession>